<evidence type="ECO:0000313" key="2">
    <source>
        <dbReference type="EMBL" id="KAG9463614.1"/>
    </source>
</evidence>
<protein>
    <submittedName>
        <fullName evidence="2">Uncharacterized protein</fullName>
    </submittedName>
</protein>
<keyword evidence="1" id="KW-0472">Membrane</keyword>
<feature type="transmembrane region" description="Helical" evidence="1">
    <location>
        <begin position="47"/>
        <end position="69"/>
    </location>
</feature>
<accession>A0A8J6E818</accession>
<dbReference type="EMBL" id="WNTK01006363">
    <property type="protein sequence ID" value="KAG9463614.1"/>
    <property type="molecule type" value="Genomic_DNA"/>
</dbReference>
<sequence length="82" mass="9658">MSDDSTYYCFVMLKVCKRSKEYKKQIQYGAGTRLIVTDLVQTPTVFFAIYFGLKCFITLLLFVLALLCYKKNLGYKTWTRRT</sequence>
<proteinExistence type="predicted"/>
<keyword evidence="3" id="KW-1185">Reference proteome</keyword>
<organism evidence="2 3">
    <name type="scientific">Eleutherodactylus coqui</name>
    <name type="common">Puerto Rican coqui</name>
    <dbReference type="NCBI Taxonomy" id="57060"/>
    <lineage>
        <taxon>Eukaryota</taxon>
        <taxon>Metazoa</taxon>
        <taxon>Chordata</taxon>
        <taxon>Craniata</taxon>
        <taxon>Vertebrata</taxon>
        <taxon>Euteleostomi</taxon>
        <taxon>Amphibia</taxon>
        <taxon>Batrachia</taxon>
        <taxon>Anura</taxon>
        <taxon>Neobatrachia</taxon>
        <taxon>Hyloidea</taxon>
        <taxon>Eleutherodactylidae</taxon>
        <taxon>Eleutherodactylinae</taxon>
        <taxon>Eleutherodactylus</taxon>
        <taxon>Eleutherodactylus</taxon>
    </lineage>
</organism>
<keyword evidence="1" id="KW-1133">Transmembrane helix</keyword>
<comment type="caution">
    <text evidence="2">The sequence shown here is derived from an EMBL/GenBank/DDBJ whole genome shotgun (WGS) entry which is preliminary data.</text>
</comment>
<keyword evidence="1" id="KW-0812">Transmembrane</keyword>
<evidence type="ECO:0000256" key="1">
    <source>
        <dbReference type="SAM" id="Phobius"/>
    </source>
</evidence>
<name>A0A8J6E818_ELECQ</name>
<dbReference type="Proteomes" id="UP000770717">
    <property type="component" value="Unassembled WGS sequence"/>
</dbReference>
<reference evidence="2" key="1">
    <citation type="thesis" date="2020" institute="ProQuest LLC" country="789 East Eisenhower Parkway, Ann Arbor, MI, USA">
        <title>Comparative Genomics and Chromosome Evolution.</title>
        <authorList>
            <person name="Mudd A.B."/>
        </authorList>
    </citation>
    <scope>NUCLEOTIDE SEQUENCE</scope>
    <source>
        <strain evidence="2">HN-11 Male</strain>
        <tissue evidence="2">Kidney and liver</tissue>
    </source>
</reference>
<evidence type="ECO:0000313" key="3">
    <source>
        <dbReference type="Proteomes" id="UP000770717"/>
    </source>
</evidence>
<dbReference type="AlphaFoldDB" id="A0A8J6E818"/>
<gene>
    <name evidence="2" type="ORF">GDO78_021411</name>
</gene>